<protein>
    <submittedName>
        <fullName evidence="1">Uncharacterized protein</fullName>
    </submittedName>
</protein>
<keyword evidence="2" id="KW-1185">Reference proteome</keyword>
<organism evidence="1 2">
    <name type="scientific">Kalanchoe fedtschenkoi</name>
    <name type="common">Lavender scallops</name>
    <name type="synonym">South American air plant</name>
    <dbReference type="NCBI Taxonomy" id="63787"/>
    <lineage>
        <taxon>Eukaryota</taxon>
        <taxon>Viridiplantae</taxon>
        <taxon>Streptophyta</taxon>
        <taxon>Embryophyta</taxon>
        <taxon>Tracheophyta</taxon>
        <taxon>Spermatophyta</taxon>
        <taxon>Magnoliopsida</taxon>
        <taxon>eudicotyledons</taxon>
        <taxon>Gunneridae</taxon>
        <taxon>Pentapetalae</taxon>
        <taxon>Saxifragales</taxon>
        <taxon>Crassulaceae</taxon>
        <taxon>Kalanchoe</taxon>
    </lineage>
</organism>
<dbReference type="AlphaFoldDB" id="A0A7N0T196"/>
<dbReference type="Proteomes" id="UP000594263">
    <property type="component" value="Unplaced"/>
</dbReference>
<evidence type="ECO:0000313" key="2">
    <source>
        <dbReference type="Proteomes" id="UP000594263"/>
    </source>
</evidence>
<dbReference type="Gramene" id="Kaladp0016s0362.1.v1.1">
    <property type="protein sequence ID" value="Kaladp0016s0362.1.v1.1.CDS.1"/>
    <property type="gene ID" value="Kaladp0016s0362.v1.1"/>
</dbReference>
<sequence>MRMSGRKELFKNTPPSTSTMTMLIRCHLLTQLPRGGLFKGVACNENRRVASTGKGALRADFGHHWQPYNFDWPLPTFH</sequence>
<accession>A0A7N0T196</accession>
<dbReference type="EnsemblPlants" id="Kaladp0016s0362.1.v1.1">
    <property type="protein sequence ID" value="Kaladp0016s0362.1.v1.1.CDS.1"/>
    <property type="gene ID" value="Kaladp0016s0362.v1.1"/>
</dbReference>
<reference evidence="1" key="1">
    <citation type="submission" date="2021-01" db="UniProtKB">
        <authorList>
            <consortium name="EnsemblPlants"/>
        </authorList>
    </citation>
    <scope>IDENTIFICATION</scope>
</reference>
<evidence type="ECO:0000313" key="1">
    <source>
        <dbReference type="EnsemblPlants" id="Kaladp0016s0362.1.v1.1.CDS.1"/>
    </source>
</evidence>
<name>A0A7N0T196_KALFE</name>
<proteinExistence type="predicted"/>